<proteinExistence type="inferred from homology"/>
<evidence type="ECO:0000259" key="4">
    <source>
        <dbReference type="Pfam" id="PF07726"/>
    </source>
</evidence>
<dbReference type="Gene3D" id="3.40.50.300">
    <property type="entry name" value="P-loop containing nucleotide triphosphate hydrolases"/>
    <property type="match status" value="1"/>
</dbReference>
<dbReference type="InterPro" id="IPR011703">
    <property type="entry name" value="ATPase_AAA-3"/>
</dbReference>
<dbReference type="InterPro" id="IPR027417">
    <property type="entry name" value="P-loop_NTPase"/>
</dbReference>
<dbReference type="InParanoid" id="B2A5U1"/>
<dbReference type="GO" id="GO:0016887">
    <property type="term" value="F:ATP hydrolysis activity"/>
    <property type="evidence" value="ECO:0007669"/>
    <property type="project" value="InterPro"/>
</dbReference>
<dbReference type="FunCoup" id="B2A5U1">
    <property type="interactions" value="357"/>
</dbReference>
<dbReference type="InterPro" id="IPR041628">
    <property type="entry name" value="ChlI/MoxR_AAA_lid"/>
</dbReference>
<dbReference type="SUPFAM" id="SSF52540">
    <property type="entry name" value="P-loop containing nucleoside triphosphate hydrolases"/>
    <property type="match status" value="1"/>
</dbReference>
<protein>
    <submittedName>
        <fullName evidence="6">ATPase associated with various cellular activities AAA_3</fullName>
    </submittedName>
</protein>
<feature type="domain" description="ATPase AAA-3" evidence="4">
    <location>
        <begin position="37"/>
        <end position="167"/>
    </location>
</feature>
<dbReference type="Proteomes" id="UP000001683">
    <property type="component" value="Chromosome"/>
</dbReference>
<dbReference type="RefSeq" id="WP_012446921.1">
    <property type="nucleotide sequence ID" value="NC_010718.1"/>
</dbReference>
<gene>
    <name evidence="6" type="ordered locus">Nther_0438</name>
</gene>
<dbReference type="STRING" id="457570.Nther_0438"/>
<evidence type="ECO:0000256" key="1">
    <source>
        <dbReference type="ARBA" id="ARBA00022741"/>
    </source>
</evidence>
<dbReference type="Pfam" id="PF17863">
    <property type="entry name" value="AAA_lid_2"/>
    <property type="match status" value="1"/>
</dbReference>
<evidence type="ECO:0000313" key="6">
    <source>
        <dbReference type="EMBL" id="ACB84034.1"/>
    </source>
</evidence>
<evidence type="ECO:0000313" key="7">
    <source>
        <dbReference type="Proteomes" id="UP000001683"/>
    </source>
</evidence>
<keyword evidence="1" id="KW-0547">Nucleotide-binding</keyword>
<dbReference type="InterPro" id="IPR050764">
    <property type="entry name" value="CbbQ/NirQ/NorQ/GpvN"/>
</dbReference>
<evidence type="ECO:0000259" key="5">
    <source>
        <dbReference type="Pfam" id="PF17863"/>
    </source>
</evidence>
<dbReference type="EMBL" id="CP001034">
    <property type="protein sequence ID" value="ACB84034.1"/>
    <property type="molecule type" value="Genomic_DNA"/>
</dbReference>
<dbReference type="Pfam" id="PF07726">
    <property type="entry name" value="AAA_3"/>
    <property type="match status" value="1"/>
</dbReference>
<dbReference type="GO" id="GO:0005524">
    <property type="term" value="F:ATP binding"/>
    <property type="evidence" value="ECO:0007669"/>
    <property type="project" value="UniProtKB-KW"/>
</dbReference>
<dbReference type="PANTHER" id="PTHR42759:SF5">
    <property type="entry name" value="METHANOL DEHYDROGENASE REGULATOR"/>
    <property type="match status" value="1"/>
</dbReference>
<dbReference type="Gene3D" id="1.10.8.80">
    <property type="entry name" value="Magnesium chelatase subunit I, C-Terminal domain"/>
    <property type="match status" value="1"/>
</dbReference>
<reference evidence="6 7" key="2">
    <citation type="journal article" date="2011" name="J. Bacteriol.">
        <title>Complete genome sequence of the anaerobic, halophilic alkalithermophile Natranaerobius thermophilus JW/NM-WN-LF.</title>
        <authorList>
            <person name="Zhao B."/>
            <person name="Mesbah N.M."/>
            <person name="Dalin E."/>
            <person name="Goodwin L."/>
            <person name="Nolan M."/>
            <person name="Pitluck S."/>
            <person name="Chertkov O."/>
            <person name="Brettin T.S."/>
            <person name="Han J."/>
            <person name="Larimer F.W."/>
            <person name="Land M.L."/>
            <person name="Hauser L."/>
            <person name="Kyrpides N."/>
            <person name="Wiegel J."/>
        </authorList>
    </citation>
    <scope>NUCLEOTIDE SEQUENCE [LARGE SCALE GENOMIC DNA]</scope>
    <source>
        <strain evidence="7">ATCC BAA-1301 / DSM 18059 / JW/NM-WN-LF</strain>
    </source>
</reference>
<dbReference type="AlphaFoldDB" id="B2A5U1"/>
<keyword evidence="7" id="KW-1185">Reference proteome</keyword>
<dbReference type="HOGENOM" id="CLU_034716_2_0_9"/>
<keyword evidence="2" id="KW-0067">ATP-binding</keyword>
<organism evidence="6 7">
    <name type="scientific">Natranaerobius thermophilus (strain ATCC BAA-1301 / DSM 18059 / JW/NM-WN-LF)</name>
    <dbReference type="NCBI Taxonomy" id="457570"/>
    <lineage>
        <taxon>Bacteria</taxon>
        <taxon>Bacillati</taxon>
        <taxon>Bacillota</taxon>
        <taxon>Clostridia</taxon>
        <taxon>Natranaerobiales</taxon>
        <taxon>Natranaerobiaceae</taxon>
        <taxon>Natranaerobius</taxon>
    </lineage>
</organism>
<dbReference type="OrthoDB" id="9808397at2"/>
<evidence type="ECO:0000256" key="2">
    <source>
        <dbReference type="ARBA" id="ARBA00022840"/>
    </source>
</evidence>
<dbReference type="KEGG" id="nth:Nther_0438"/>
<dbReference type="FunFam" id="3.40.50.300:FF:000640">
    <property type="entry name" value="MoxR family ATPase"/>
    <property type="match status" value="1"/>
</dbReference>
<evidence type="ECO:0000256" key="3">
    <source>
        <dbReference type="ARBA" id="ARBA00061607"/>
    </source>
</evidence>
<feature type="domain" description="ChlI/MoxR AAA lid" evidence="5">
    <location>
        <begin position="229"/>
        <end position="302"/>
    </location>
</feature>
<dbReference type="PANTHER" id="PTHR42759">
    <property type="entry name" value="MOXR FAMILY PROTEIN"/>
    <property type="match status" value="1"/>
</dbReference>
<dbReference type="eggNOG" id="COG0714">
    <property type="taxonomic scope" value="Bacteria"/>
</dbReference>
<sequence length="316" mass="35854">MDSSDKLENLIDSLSQAILGKREIIRQLVIGISSNGHILFEDVPGVGKTTLVKGLAKAIGFRFRRVQCTPDLLPADITGVTVYNNKTGEWDFQAGPIFTQILLADEINRTSPKTQSALLEAMEEQQVTVDGTTRYLTEPFFVLATQNPQEYEGTFPLPESQLDRFAMKLTLGYPPKHEEKSLLNKFTYYEPLNYVENIMNPEELLKIQREIEQVYVDDSILEYATELSRESREHQQIELGISPRGTLHLIKSAKATACLAGRNFVLPDDIQEMIYPVYSHRLVINQAALLERLENEEVIQDIINKVRVPGNTGRFR</sequence>
<dbReference type="PIRSF" id="PIRSF002849">
    <property type="entry name" value="AAA_ATPase_chaperone_MoxR_prd"/>
    <property type="match status" value="1"/>
</dbReference>
<comment type="similarity">
    <text evidence="3">Belongs to the MoxR family.</text>
</comment>
<name>B2A5U1_NATTJ</name>
<reference evidence="6 7" key="1">
    <citation type="submission" date="2008-04" db="EMBL/GenBank/DDBJ databases">
        <title>Complete sequence of chromosome of Natranaerobius thermophilus JW/NM-WN-LF.</title>
        <authorList>
            <consortium name="US DOE Joint Genome Institute"/>
            <person name="Copeland A."/>
            <person name="Lucas S."/>
            <person name="Lapidus A."/>
            <person name="Glavina del Rio T."/>
            <person name="Dalin E."/>
            <person name="Tice H."/>
            <person name="Bruce D."/>
            <person name="Goodwin L."/>
            <person name="Pitluck S."/>
            <person name="Chertkov O."/>
            <person name="Brettin T."/>
            <person name="Detter J.C."/>
            <person name="Han C."/>
            <person name="Kuske C.R."/>
            <person name="Schmutz J."/>
            <person name="Larimer F."/>
            <person name="Land M."/>
            <person name="Hauser L."/>
            <person name="Kyrpides N."/>
            <person name="Lykidis A."/>
            <person name="Mesbah N.M."/>
            <person name="Wiegel J."/>
        </authorList>
    </citation>
    <scope>NUCLEOTIDE SEQUENCE [LARGE SCALE GENOMIC DNA]</scope>
    <source>
        <strain evidence="7">ATCC BAA-1301 / DSM 18059 / JW/NM-WN-LF</strain>
    </source>
</reference>
<accession>B2A5U1</accession>